<dbReference type="Proteomes" id="UP000274504">
    <property type="component" value="Unassembled WGS sequence"/>
</dbReference>
<evidence type="ECO:0000313" key="4">
    <source>
        <dbReference type="WBParaSite" id="HDID_0000346701-mRNA-1"/>
    </source>
</evidence>
<reference evidence="4" key="1">
    <citation type="submission" date="2017-02" db="UniProtKB">
        <authorList>
            <consortium name="WormBaseParasite"/>
        </authorList>
    </citation>
    <scope>IDENTIFICATION</scope>
</reference>
<evidence type="ECO:0000313" key="2">
    <source>
        <dbReference type="EMBL" id="VDL33491.1"/>
    </source>
</evidence>
<dbReference type="EMBL" id="UYSG01001057">
    <property type="protein sequence ID" value="VDL33491.1"/>
    <property type="molecule type" value="Genomic_DNA"/>
</dbReference>
<evidence type="ECO:0000313" key="3">
    <source>
        <dbReference type="Proteomes" id="UP000274504"/>
    </source>
</evidence>
<feature type="region of interest" description="Disordered" evidence="1">
    <location>
        <begin position="108"/>
        <end position="150"/>
    </location>
</feature>
<accession>A0A0R3SF72</accession>
<dbReference type="AlphaFoldDB" id="A0A0R3SF72"/>
<feature type="compositionally biased region" description="Polar residues" evidence="1">
    <location>
        <begin position="109"/>
        <end position="137"/>
    </location>
</feature>
<dbReference type="WBParaSite" id="HDID_0000346701-mRNA-1">
    <property type="protein sequence ID" value="HDID_0000346701-mRNA-1"/>
    <property type="gene ID" value="HDID_0000346701"/>
</dbReference>
<gene>
    <name evidence="2" type="ORF">HDID_LOCUS3465</name>
</gene>
<name>A0A0R3SF72_HYMDI</name>
<evidence type="ECO:0000256" key="1">
    <source>
        <dbReference type="SAM" id="MobiDB-lite"/>
    </source>
</evidence>
<proteinExistence type="predicted"/>
<protein>
    <submittedName>
        <fullName evidence="4">Partitioning defective 3 homolog</fullName>
    </submittedName>
</protein>
<dbReference type="OrthoDB" id="10584191at2759"/>
<sequence>MFSAWGKKGGGKAAAAAAAAAHIKCVHSYSAHTDRFSVSANQTASERSTPTILEDQEAEDFEEAEYRQLQKEGYNFYRNLPSSHSGSMSTTATTQDLDQLLEELRRTSLDYTTSSTRSPATTYNGTHSSRLYSSQLRSAFAEPGASSTGR</sequence>
<organism evidence="4">
    <name type="scientific">Hymenolepis diminuta</name>
    <name type="common">Rat tapeworm</name>
    <dbReference type="NCBI Taxonomy" id="6216"/>
    <lineage>
        <taxon>Eukaryota</taxon>
        <taxon>Metazoa</taxon>
        <taxon>Spiralia</taxon>
        <taxon>Lophotrochozoa</taxon>
        <taxon>Platyhelminthes</taxon>
        <taxon>Cestoda</taxon>
        <taxon>Eucestoda</taxon>
        <taxon>Cyclophyllidea</taxon>
        <taxon>Hymenolepididae</taxon>
        <taxon>Hymenolepis</taxon>
    </lineage>
</organism>
<reference evidence="2 3" key="2">
    <citation type="submission" date="2018-11" db="EMBL/GenBank/DDBJ databases">
        <authorList>
            <consortium name="Pathogen Informatics"/>
        </authorList>
    </citation>
    <scope>NUCLEOTIDE SEQUENCE [LARGE SCALE GENOMIC DNA]</scope>
</reference>
<dbReference type="STRING" id="6216.A0A0R3SF72"/>